<dbReference type="SUPFAM" id="SSF52343">
    <property type="entry name" value="Ferredoxin reductase-like, C-terminal NADP-linked domain"/>
    <property type="match status" value="1"/>
</dbReference>
<dbReference type="EMBL" id="DRUB01000034">
    <property type="protein sequence ID" value="HHR95613.1"/>
    <property type="molecule type" value="Genomic_DNA"/>
</dbReference>
<evidence type="ECO:0000256" key="6">
    <source>
        <dbReference type="ARBA" id="ARBA00022827"/>
    </source>
</evidence>
<dbReference type="Gene3D" id="2.10.240.10">
    <property type="entry name" value="Dihydroorotate dehydrogenase, electron transfer subunit"/>
    <property type="match status" value="1"/>
</dbReference>
<dbReference type="InterPro" id="IPR039261">
    <property type="entry name" value="FNR_nucleotide-bd"/>
</dbReference>
<evidence type="ECO:0000256" key="11">
    <source>
        <dbReference type="PIRSR" id="PIRSR006816-1"/>
    </source>
</evidence>
<dbReference type="PANTHER" id="PTHR43513">
    <property type="entry name" value="DIHYDROOROTATE DEHYDROGENASE B (NAD(+)), ELECTRON TRANSFER SUBUNIT"/>
    <property type="match status" value="1"/>
</dbReference>
<dbReference type="InterPro" id="IPR037117">
    <property type="entry name" value="Dihydroorotate_DH_ele_sf"/>
</dbReference>
<keyword evidence="7" id="KW-0249">Electron transport</keyword>
<dbReference type="InterPro" id="IPR050353">
    <property type="entry name" value="PyrK_electron_transfer"/>
</dbReference>
<keyword evidence="5 12" id="KW-0479">Metal-binding</keyword>
<evidence type="ECO:0000256" key="9">
    <source>
        <dbReference type="ARBA" id="ARBA00023014"/>
    </source>
</evidence>
<comment type="cofactor">
    <cofactor evidence="11">
        <name>FAD</name>
        <dbReference type="ChEBI" id="CHEBI:57692"/>
    </cofactor>
    <text evidence="11">Binds 1 FAD per subunit.</text>
</comment>
<sequence length="265" mass="29853">MSNINNRIMKAIKVLSNVKLAKDTYMLEGMFLSNIYEKPNPFSFFMVWVPRVDEIPLSIADFDEGEIRFLYKIKGEGTKALSNHKGSIIGVRGPFGKGIKIKPGIGSRWLVIAGGIGIAPIPYLVKTWKIYEVQFDILWGVKTIEEIFDIKTFFPYMERSRIIITTEDCHYKNGYCGLITDALKHMNVKDYDGIIAVGPNNMLKAICLDLYEINPYISLETIVKCGIGICGSCYIKSSDKLLCIDGPIFRCSEVIEYLKSNSSNS</sequence>
<proteinExistence type="inferred from homology"/>
<name>A0A7C5XME7_9CREN</name>
<keyword evidence="8 12" id="KW-0408">Iron</keyword>
<comment type="cofactor">
    <cofactor evidence="10">
        <name>[2Fe-2S] cluster</name>
        <dbReference type="ChEBI" id="CHEBI:190135"/>
    </cofactor>
</comment>
<dbReference type="Gene3D" id="3.40.50.80">
    <property type="entry name" value="Nucleotide-binding domain of ferredoxin-NADP reductase (FNR) module"/>
    <property type="match status" value="1"/>
</dbReference>
<accession>A0A7C5XME7</accession>
<feature type="binding site" evidence="12">
    <location>
        <position position="225"/>
    </location>
    <ligand>
        <name>[2Fe-2S] cluster</name>
        <dbReference type="ChEBI" id="CHEBI:190135"/>
    </ligand>
</feature>
<dbReference type="GO" id="GO:0050660">
    <property type="term" value="F:flavin adenine dinucleotide binding"/>
    <property type="evidence" value="ECO:0007669"/>
    <property type="project" value="InterPro"/>
</dbReference>
<evidence type="ECO:0000313" key="14">
    <source>
        <dbReference type="EMBL" id="HHP81847.1"/>
    </source>
</evidence>
<keyword evidence="3 11" id="KW-0285">Flavoprotein</keyword>
<organism evidence="14">
    <name type="scientific">Ignisphaera aggregans</name>
    <dbReference type="NCBI Taxonomy" id="334771"/>
    <lineage>
        <taxon>Archaea</taxon>
        <taxon>Thermoproteota</taxon>
        <taxon>Thermoprotei</taxon>
        <taxon>Desulfurococcales</taxon>
        <taxon>Desulfurococcaceae</taxon>
        <taxon>Ignisphaera</taxon>
    </lineage>
</organism>
<dbReference type="InterPro" id="IPR019480">
    <property type="entry name" value="Dihydroorotate_DH_Fe-S-bd"/>
</dbReference>
<keyword evidence="9 12" id="KW-0411">Iron-sulfur</keyword>
<dbReference type="InterPro" id="IPR017938">
    <property type="entry name" value="Riboflavin_synthase-like_b-brl"/>
</dbReference>
<dbReference type="GO" id="GO:0051537">
    <property type="term" value="F:2 iron, 2 sulfur cluster binding"/>
    <property type="evidence" value="ECO:0007669"/>
    <property type="project" value="UniProtKB-KW"/>
</dbReference>
<dbReference type="AlphaFoldDB" id="A0A7C5XME7"/>
<gene>
    <name evidence="15" type="ORF">ENL47_02025</name>
    <name evidence="14" type="ORF">ENM84_04195</name>
</gene>
<feature type="binding site" evidence="12">
    <location>
        <position position="233"/>
    </location>
    <ligand>
        <name>[2Fe-2S] cluster</name>
        <dbReference type="ChEBI" id="CHEBI:190135"/>
    </ligand>
</feature>
<feature type="binding site" evidence="12">
    <location>
        <position position="243"/>
    </location>
    <ligand>
        <name>[2Fe-2S] cluster</name>
        <dbReference type="ChEBI" id="CHEBI:190135"/>
    </ligand>
</feature>
<evidence type="ECO:0000256" key="4">
    <source>
        <dbReference type="ARBA" id="ARBA00022714"/>
    </source>
</evidence>
<evidence type="ECO:0000256" key="8">
    <source>
        <dbReference type="ARBA" id="ARBA00023004"/>
    </source>
</evidence>
<evidence type="ECO:0000256" key="12">
    <source>
        <dbReference type="PIRSR" id="PIRSR006816-2"/>
    </source>
</evidence>
<evidence type="ECO:0000256" key="2">
    <source>
        <dbReference type="ARBA" id="ARBA00022448"/>
    </source>
</evidence>
<evidence type="ECO:0000259" key="13">
    <source>
        <dbReference type="Pfam" id="PF10418"/>
    </source>
</evidence>
<evidence type="ECO:0000256" key="1">
    <source>
        <dbReference type="ARBA" id="ARBA00006422"/>
    </source>
</evidence>
<feature type="domain" description="Dihydroorotate dehydrogenase electron transfer subunit iron-sulphur cluster binding" evidence="13">
    <location>
        <begin position="220"/>
        <end position="254"/>
    </location>
</feature>
<evidence type="ECO:0000256" key="7">
    <source>
        <dbReference type="ARBA" id="ARBA00022982"/>
    </source>
</evidence>
<keyword evidence="2" id="KW-0813">Transport</keyword>
<dbReference type="Pfam" id="PF10418">
    <property type="entry name" value="DHODB_Fe-S_bind"/>
    <property type="match status" value="1"/>
</dbReference>
<reference evidence="14" key="1">
    <citation type="journal article" date="2020" name="mSystems">
        <title>Genome- and Community-Level Interaction Insights into Carbon Utilization and Element Cycling Functions of Hydrothermarchaeota in Hydrothermal Sediment.</title>
        <authorList>
            <person name="Zhou Z."/>
            <person name="Liu Y."/>
            <person name="Xu W."/>
            <person name="Pan J."/>
            <person name="Luo Z.H."/>
            <person name="Li M."/>
        </authorList>
    </citation>
    <scope>NUCLEOTIDE SEQUENCE [LARGE SCALE GENOMIC DNA]</scope>
    <source>
        <strain evidence="15">SpSt-1</strain>
        <strain evidence="14">SpSt-1121</strain>
    </source>
</reference>
<comment type="cofactor">
    <cofactor evidence="12">
        <name>[2Fe-2S] cluster</name>
        <dbReference type="ChEBI" id="CHEBI:190135"/>
    </cofactor>
    <text evidence="12">Binds 1 [2Fe-2S] cluster per subunit.</text>
</comment>
<evidence type="ECO:0000256" key="10">
    <source>
        <dbReference type="ARBA" id="ARBA00034078"/>
    </source>
</evidence>
<keyword evidence="4 12" id="KW-0001">2Fe-2S</keyword>
<protein>
    <recommendedName>
        <fullName evidence="13">Dihydroorotate dehydrogenase electron transfer subunit iron-sulphur cluster binding domain-containing protein</fullName>
    </recommendedName>
</protein>
<comment type="caution">
    <text evidence="14">The sequence shown here is derived from an EMBL/GenBank/DDBJ whole genome shotgun (WGS) entry which is preliminary data.</text>
</comment>
<feature type="binding site" evidence="12">
    <location>
        <position position="230"/>
    </location>
    <ligand>
        <name>[2Fe-2S] cluster</name>
        <dbReference type="ChEBI" id="CHEBI:190135"/>
    </ligand>
</feature>
<dbReference type="PANTHER" id="PTHR43513:SF3">
    <property type="entry name" value="DIHYDROOROTATE DEHYDROGENASE B (NAD(+)), ELECTRON TRANSFER SUBUNIT-RELATED"/>
    <property type="match status" value="1"/>
</dbReference>
<dbReference type="PIRSF" id="PIRSF006816">
    <property type="entry name" value="Cyc3_hyd_g"/>
    <property type="match status" value="1"/>
</dbReference>
<evidence type="ECO:0000256" key="3">
    <source>
        <dbReference type="ARBA" id="ARBA00022630"/>
    </source>
</evidence>
<feature type="binding site" evidence="11">
    <location>
        <begin position="77"/>
        <end position="78"/>
    </location>
    <ligand>
        <name>FAD</name>
        <dbReference type="ChEBI" id="CHEBI:57692"/>
    </ligand>
</feature>
<keyword evidence="6 11" id="KW-0274">FAD</keyword>
<dbReference type="GO" id="GO:0046872">
    <property type="term" value="F:metal ion binding"/>
    <property type="evidence" value="ECO:0007669"/>
    <property type="project" value="UniProtKB-KW"/>
</dbReference>
<evidence type="ECO:0000256" key="5">
    <source>
        <dbReference type="ARBA" id="ARBA00022723"/>
    </source>
</evidence>
<dbReference type="Gene3D" id="2.40.30.10">
    <property type="entry name" value="Translation factors"/>
    <property type="match status" value="1"/>
</dbReference>
<evidence type="ECO:0000313" key="15">
    <source>
        <dbReference type="EMBL" id="HHR95613.1"/>
    </source>
</evidence>
<comment type="similarity">
    <text evidence="1">Belongs to the PyrK family.</text>
</comment>
<dbReference type="GO" id="GO:0006221">
    <property type="term" value="P:pyrimidine nucleotide biosynthetic process"/>
    <property type="evidence" value="ECO:0007669"/>
    <property type="project" value="InterPro"/>
</dbReference>
<dbReference type="EMBL" id="DRZI01000180">
    <property type="protein sequence ID" value="HHP81847.1"/>
    <property type="molecule type" value="Genomic_DNA"/>
</dbReference>
<dbReference type="InterPro" id="IPR012165">
    <property type="entry name" value="Cyt_c3_hydrogenase_gsu"/>
</dbReference>
<dbReference type="SUPFAM" id="SSF63380">
    <property type="entry name" value="Riboflavin synthase domain-like"/>
    <property type="match status" value="1"/>
</dbReference>